<evidence type="ECO:0000313" key="1">
    <source>
        <dbReference type="EMBL" id="GIF61482.1"/>
    </source>
</evidence>
<reference evidence="1 2" key="1">
    <citation type="submission" date="2021-01" db="EMBL/GenBank/DDBJ databases">
        <title>Whole genome shotgun sequence of Asanoa iriomotensis NBRC 100142.</title>
        <authorList>
            <person name="Komaki H."/>
            <person name="Tamura T."/>
        </authorList>
    </citation>
    <scope>NUCLEOTIDE SEQUENCE [LARGE SCALE GENOMIC DNA]</scope>
    <source>
        <strain evidence="1 2">NBRC 100142</strain>
    </source>
</reference>
<gene>
    <name evidence="1" type="ORF">Air01nite_75770</name>
</gene>
<proteinExistence type="predicted"/>
<name>A0ABQ4CFD4_9ACTN</name>
<organism evidence="1 2">
    <name type="scientific">Asanoa iriomotensis</name>
    <dbReference type="NCBI Taxonomy" id="234613"/>
    <lineage>
        <taxon>Bacteria</taxon>
        <taxon>Bacillati</taxon>
        <taxon>Actinomycetota</taxon>
        <taxon>Actinomycetes</taxon>
        <taxon>Micromonosporales</taxon>
        <taxon>Micromonosporaceae</taxon>
        <taxon>Asanoa</taxon>
    </lineage>
</organism>
<dbReference type="Proteomes" id="UP000624325">
    <property type="component" value="Unassembled WGS sequence"/>
</dbReference>
<comment type="caution">
    <text evidence="1">The sequence shown here is derived from an EMBL/GenBank/DDBJ whole genome shotgun (WGS) entry which is preliminary data.</text>
</comment>
<sequence length="94" mass="10578">MFTHDVRELVESKGFLFAEACDDEDIPPPSKHFVYVAKCVKVHAFPPSGARGHTRPEGSPCPEGRVERAVTEKQSRECNRQLDRALPLVSRRFG</sequence>
<keyword evidence="2" id="KW-1185">Reference proteome</keyword>
<accession>A0ABQ4CFD4</accession>
<dbReference type="EMBL" id="BONC01000108">
    <property type="protein sequence ID" value="GIF61482.1"/>
    <property type="molecule type" value="Genomic_DNA"/>
</dbReference>
<protein>
    <submittedName>
        <fullName evidence="1">Uncharacterized protein</fullName>
    </submittedName>
</protein>
<evidence type="ECO:0000313" key="2">
    <source>
        <dbReference type="Proteomes" id="UP000624325"/>
    </source>
</evidence>